<accession>A0A179BLT1</accession>
<organism evidence="1">
    <name type="scientific">Rhizobium leguminosarum</name>
    <dbReference type="NCBI Taxonomy" id="384"/>
    <lineage>
        <taxon>Bacteria</taxon>
        <taxon>Pseudomonadati</taxon>
        <taxon>Pseudomonadota</taxon>
        <taxon>Alphaproteobacteria</taxon>
        <taxon>Hyphomicrobiales</taxon>
        <taxon>Rhizobiaceae</taxon>
        <taxon>Rhizobium/Agrobacterium group</taxon>
        <taxon>Rhizobium</taxon>
    </lineage>
</organism>
<dbReference type="EMBL" id="LWBS01000327">
    <property type="protein sequence ID" value="OAP92349.1"/>
    <property type="molecule type" value="Genomic_DNA"/>
</dbReference>
<evidence type="ECO:0000313" key="1">
    <source>
        <dbReference type="EMBL" id="OAP92349.1"/>
    </source>
</evidence>
<proteinExistence type="predicted"/>
<dbReference type="AlphaFoldDB" id="A0A179BLT1"/>
<reference evidence="1" key="1">
    <citation type="submission" date="2016-04" db="EMBL/GenBank/DDBJ databases">
        <title>Fast-growing isolate from the root nodules of Vavilovia formosa.</title>
        <authorList>
            <person name="Kimeklis A."/>
            <person name="Safronova V."/>
            <person name="Belimov A."/>
            <person name="Andronov E."/>
        </authorList>
    </citation>
    <scope>NUCLEOTIDE SEQUENCE [LARGE SCALE GENOMIC DNA]</scope>
    <source>
        <strain evidence="1">Vaf-46</strain>
    </source>
</reference>
<gene>
    <name evidence="1" type="ORF">A4U53_03590</name>
</gene>
<sequence>MLIVSHCFADRRLAHPALHTSAFRLAAAPPMFLLCSNEAIINLGKLLFKALLMNCHHEKAAPQAFQDAAR</sequence>
<protein>
    <submittedName>
        <fullName evidence="1">Uncharacterized protein</fullName>
    </submittedName>
</protein>
<comment type="caution">
    <text evidence="1">The sequence shown here is derived from an EMBL/GenBank/DDBJ whole genome shotgun (WGS) entry which is preliminary data.</text>
</comment>
<name>A0A179BLT1_RHILE</name>